<dbReference type="PANTHER" id="PTHR43685:SF5">
    <property type="entry name" value="GLYCOSYLTRANSFERASE EPSE-RELATED"/>
    <property type="match status" value="1"/>
</dbReference>
<dbReference type="InterPro" id="IPR050834">
    <property type="entry name" value="Glycosyltransf_2"/>
</dbReference>
<protein>
    <submittedName>
        <fullName evidence="5">Glycosyltransferase family 2 protein</fullName>
    </submittedName>
</protein>
<dbReference type="GO" id="GO:0016757">
    <property type="term" value="F:glycosyltransferase activity"/>
    <property type="evidence" value="ECO:0007669"/>
    <property type="project" value="UniProtKB-KW"/>
</dbReference>
<dbReference type="InterPro" id="IPR001173">
    <property type="entry name" value="Glyco_trans_2-like"/>
</dbReference>
<keyword evidence="3" id="KW-0808">Transferase</keyword>
<feature type="domain" description="Glycosyltransferase 2-like" evidence="4">
    <location>
        <begin position="12"/>
        <end position="171"/>
    </location>
</feature>
<evidence type="ECO:0000313" key="5">
    <source>
        <dbReference type="EMBL" id="MCK9688332.1"/>
    </source>
</evidence>
<proteinExistence type="inferred from homology"/>
<dbReference type="SUPFAM" id="SSF53448">
    <property type="entry name" value="Nucleotide-diphospho-sugar transferases"/>
    <property type="match status" value="1"/>
</dbReference>
<dbReference type="Proteomes" id="UP001139353">
    <property type="component" value="Unassembled WGS sequence"/>
</dbReference>
<gene>
    <name evidence="5" type="ORF">LPC04_21710</name>
</gene>
<dbReference type="Gene3D" id="3.90.550.10">
    <property type="entry name" value="Spore Coat Polysaccharide Biosynthesis Protein SpsA, Chain A"/>
    <property type="match status" value="1"/>
</dbReference>
<accession>A0A9X1YM74</accession>
<name>A0A9X1YM74_9BURK</name>
<dbReference type="CDD" id="cd00761">
    <property type="entry name" value="Glyco_tranf_GTA_type"/>
    <property type="match status" value="1"/>
</dbReference>
<evidence type="ECO:0000259" key="4">
    <source>
        <dbReference type="Pfam" id="PF00535"/>
    </source>
</evidence>
<dbReference type="Pfam" id="PF00535">
    <property type="entry name" value="Glycos_transf_2"/>
    <property type="match status" value="1"/>
</dbReference>
<sequence>MSATSNIADVAVVIPVFNSGADALGAIRSVQAQTVPVREIVVVDDGSTDGSAAAIAAAVEDGNPPVRIVRIPNGGAASARNAGIRQTSTQYLAFLDSDDRWLPDKLARQLSILDTRPEVGLVGTRTTMKSTLVDRRIDALGPEMRITARAQLFKNFFQTSTVLVRRSVLDAVGLFPAGQRYAEEGDLFLRIAAHSPCILLNEALVDYAGGKGGFGVAGLSSNIWRMERGELANIHRAWRRADCTLPVYLLATVFSLLKFMRRVLLRHLPANA</sequence>
<keyword evidence="2" id="KW-0328">Glycosyltransferase</keyword>
<dbReference type="EMBL" id="JAJLJH010000008">
    <property type="protein sequence ID" value="MCK9688332.1"/>
    <property type="molecule type" value="Genomic_DNA"/>
</dbReference>
<evidence type="ECO:0000313" key="6">
    <source>
        <dbReference type="Proteomes" id="UP001139353"/>
    </source>
</evidence>
<comment type="caution">
    <text evidence="5">The sequence shown here is derived from an EMBL/GenBank/DDBJ whole genome shotgun (WGS) entry which is preliminary data.</text>
</comment>
<dbReference type="PANTHER" id="PTHR43685">
    <property type="entry name" value="GLYCOSYLTRANSFERASE"/>
    <property type="match status" value="1"/>
</dbReference>
<keyword evidence="6" id="KW-1185">Reference proteome</keyword>
<dbReference type="AlphaFoldDB" id="A0A9X1YM74"/>
<dbReference type="RefSeq" id="WP_275684374.1">
    <property type="nucleotide sequence ID" value="NZ_JAJLJH010000008.1"/>
</dbReference>
<reference evidence="5" key="1">
    <citation type="submission" date="2021-11" db="EMBL/GenBank/DDBJ databases">
        <title>BS-T2-15 a new species belonging to the Comamonadaceae family isolated from the soil of a French oak forest.</title>
        <authorList>
            <person name="Mieszkin S."/>
            <person name="Alain K."/>
        </authorList>
    </citation>
    <scope>NUCLEOTIDE SEQUENCE</scope>
    <source>
        <strain evidence="5">BS-T2-15</strain>
    </source>
</reference>
<dbReference type="InterPro" id="IPR029044">
    <property type="entry name" value="Nucleotide-diphossugar_trans"/>
</dbReference>
<comment type="similarity">
    <text evidence="1">Belongs to the glycosyltransferase 2 family.</text>
</comment>
<evidence type="ECO:0000256" key="3">
    <source>
        <dbReference type="ARBA" id="ARBA00022679"/>
    </source>
</evidence>
<organism evidence="5 6">
    <name type="scientific">Scleromatobacter humisilvae</name>
    <dbReference type="NCBI Taxonomy" id="2897159"/>
    <lineage>
        <taxon>Bacteria</taxon>
        <taxon>Pseudomonadati</taxon>
        <taxon>Pseudomonadota</taxon>
        <taxon>Betaproteobacteria</taxon>
        <taxon>Burkholderiales</taxon>
        <taxon>Sphaerotilaceae</taxon>
        <taxon>Scleromatobacter</taxon>
    </lineage>
</organism>
<evidence type="ECO:0000256" key="1">
    <source>
        <dbReference type="ARBA" id="ARBA00006739"/>
    </source>
</evidence>
<evidence type="ECO:0000256" key="2">
    <source>
        <dbReference type="ARBA" id="ARBA00022676"/>
    </source>
</evidence>